<comment type="caution">
    <text evidence="1">The sequence shown here is derived from an EMBL/GenBank/DDBJ whole genome shotgun (WGS) entry which is preliminary data.</text>
</comment>
<proteinExistence type="predicted"/>
<reference evidence="1 2" key="1">
    <citation type="submission" date="2016-10" db="EMBL/GenBank/DDBJ databases">
        <title>Genome Sequence of Pseudomonas putida GM4FR.</title>
        <authorList>
            <person name="Poehlein A."/>
            <person name="Wemheuer F."/>
            <person name="Hollensteiner J."/>
            <person name="Wemheuer B."/>
        </authorList>
    </citation>
    <scope>NUCLEOTIDE SEQUENCE [LARGE SCALE GENOMIC DNA]</scope>
    <source>
        <strain evidence="1 2">GM4FR</strain>
    </source>
</reference>
<dbReference type="EMBL" id="MKZO01000012">
    <property type="protein sequence ID" value="OLS63520.1"/>
    <property type="molecule type" value="Genomic_DNA"/>
</dbReference>
<evidence type="ECO:0000313" key="2">
    <source>
        <dbReference type="Proteomes" id="UP000186736"/>
    </source>
</evidence>
<accession>A0A1Q9R7V6</accession>
<protein>
    <submittedName>
        <fullName evidence="1">Uncharacterized protein</fullName>
    </submittedName>
</protein>
<dbReference type="RefSeq" id="WP_075802657.1">
    <property type="nucleotide sequence ID" value="NZ_MKZO01000012.1"/>
</dbReference>
<sequence>MSTLQHNARQCAGLFRLGRDVEAAVAMVELFEAAPGLFTGAPGAVQAQFAALLGEMLAAQQRQDWIGLADSLEHELVKLIDQAASR</sequence>
<dbReference type="AlphaFoldDB" id="A0A1Q9R7V6"/>
<dbReference type="OrthoDB" id="5592031at2"/>
<dbReference type="Proteomes" id="UP000186736">
    <property type="component" value="Unassembled WGS sequence"/>
</dbReference>
<name>A0A1Q9R7V6_PSEPU</name>
<gene>
    <name evidence="1" type="ORF">PSEMO_16590</name>
</gene>
<evidence type="ECO:0000313" key="1">
    <source>
        <dbReference type="EMBL" id="OLS63520.1"/>
    </source>
</evidence>
<organism evidence="1 2">
    <name type="scientific">Pseudomonas putida</name>
    <name type="common">Arthrobacter siderocapsulatus</name>
    <dbReference type="NCBI Taxonomy" id="303"/>
    <lineage>
        <taxon>Bacteria</taxon>
        <taxon>Pseudomonadati</taxon>
        <taxon>Pseudomonadota</taxon>
        <taxon>Gammaproteobacteria</taxon>
        <taxon>Pseudomonadales</taxon>
        <taxon>Pseudomonadaceae</taxon>
        <taxon>Pseudomonas</taxon>
    </lineage>
</organism>